<reference evidence="1 2" key="1">
    <citation type="journal article" date="2016" name="Int. J. Syst. Evol. Microbiol.">
        <title>Pseudaminobacter manganicus sp. nov., isolated from sludge of a manganese mine.</title>
        <authorList>
            <person name="Li J."/>
            <person name="Huang J."/>
            <person name="Liao S."/>
            <person name="Wang G."/>
        </authorList>
    </citation>
    <scope>NUCLEOTIDE SEQUENCE [LARGE SCALE GENOMIC DNA]</scope>
    <source>
        <strain evidence="1 2">JH-7</strain>
    </source>
</reference>
<dbReference type="SUPFAM" id="SSF51182">
    <property type="entry name" value="RmlC-like cupins"/>
    <property type="match status" value="1"/>
</dbReference>
<evidence type="ECO:0000313" key="2">
    <source>
        <dbReference type="Proteomes" id="UP000191905"/>
    </source>
</evidence>
<dbReference type="AlphaFoldDB" id="A0A1V8RLK4"/>
<protein>
    <recommendedName>
        <fullName evidence="3">Cysteine dioxygenase</fullName>
    </recommendedName>
</protein>
<dbReference type="Gene3D" id="2.60.120.10">
    <property type="entry name" value="Jelly Rolls"/>
    <property type="match status" value="1"/>
</dbReference>
<gene>
    <name evidence="1" type="ORF">BFN67_22825</name>
</gene>
<dbReference type="EMBL" id="MDET01000041">
    <property type="protein sequence ID" value="OQM74080.1"/>
    <property type="molecule type" value="Genomic_DNA"/>
</dbReference>
<proteinExistence type="predicted"/>
<name>A0A1V8RLK4_9HYPH</name>
<keyword evidence="2" id="KW-1185">Reference proteome</keyword>
<organism evidence="1 2">
    <name type="scientific">Manganibacter manganicus</name>
    <dbReference type="NCBI Taxonomy" id="1873176"/>
    <lineage>
        <taxon>Bacteria</taxon>
        <taxon>Pseudomonadati</taxon>
        <taxon>Pseudomonadota</taxon>
        <taxon>Alphaproteobacteria</taxon>
        <taxon>Hyphomicrobiales</taxon>
        <taxon>Phyllobacteriaceae</taxon>
        <taxon>Manganibacter</taxon>
    </lineage>
</organism>
<dbReference type="CDD" id="cd10548">
    <property type="entry name" value="cupin_CDO"/>
    <property type="match status" value="1"/>
</dbReference>
<dbReference type="OrthoDB" id="7059163at2"/>
<evidence type="ECO:0008006" key="3">
    <source>
        <dbReference type="Google" id="ProtNLM"/>
    </source>
</evidence>
<dbReference type="InterPro" id="IPR014710">
    <property type="entry name" value="RmlC-like_jellyroll"/>
</dbReference>
<dbReference type="InterPro" id="IPR011051">
    <property type="entry name" value="RmlC_Cupin_sf"/>
</dbReference>
<dbReference type="Proteomes" id="UP000191905">
    <property type="component" value="Unassembled WGS sequence"/>
</dbReference>
<dbReference type="STRING" id="1873176.BFN67_22825"/>
<evidence type="ECO:0000313" key="1">
    <source>
        <dbReference type="EMBL" id="OQM74080.1"/>
    </source>
</evidence>
<sequence length="196" mass="22052">MSISEERTRAADGLKVFAQELIASEGLSRAVLDRILDRLKAIAARADFWDADNYAEPEQEERQARYRIVGNDDDTYVLYLNVMLPGKRIPPHDHTTWACVAAVDGIEENRVYRRLDDGSEPGKAKLEVERTIEIAPGSGMALMPEDIHSVFIGGTQTIRHLHFYGRALETLKDRTIFNLENGTCRPMPIGVKTRQG</sequence>
<comment type="caution">
    <text evidence="1">The sequence shown here is derived from an EMBL/GenBank/DDBJ whole genome shotgun (WGS) entry which is preliminary data.</text>
</comment>
<accession>A0A1V8RLK4</accession>